<evidence type="ECO:0000259" key="3">
    <source>
        <dbReference type="Pfam" id="PF02470"/>
    </source>
</evidence>
<evidence type="ECO:0000313" key="4">
    <source>
        <dbReference type="EMBL" id="ACT51670.1"/>
    </source>
</evidence>
<evidence type="ECO:0000256" key="1">
    <source>
        <dbReference type="SAM" id="MobiDB-lite"/>
    </source>
</evidence>
<name>C6XAC9_METGS</name>
<dbReference type="PANTHER" id="PTHR36698">
    <property type="entry name" value="BLL5892 PROTEIN"/>
    <property type="match status" value="1"/>
</dbReference>
<reference evidence="4 5" key="2">
    <citation type="journal article" date="2011" name="J. Bacteriol.">
        <title>Genomes of three methylotrophs from a single niche uncover genetic and metabolic divergence of Methylophilaceae.</title>
        <authorList>
            <person name="Lapidus A."/>
            <person name="Clum A."/>
            <person name="Labutti K."/>
            <person name="Kaluzhnaya M.G."/>
            <person name="Lim S."/>
            <person name="Beck D.A."/>
            <person name="Glavina Del Rio T."/>
            <person name="Nolan M."/>
            <person name="Mavromatis K."/>
            <person name="Huntemann M."/>
            <person name="Lucas S."/>
            <person name="Lidstrom M.E."/>
            <person name="Ivanova N."/>
            <person name="Chistoserdova L."/>
        </authorList>
    </citation>
    <scope>NUCLEOTIDE SEQUENCE [LARGE SCALE GENOMIC DNA]</scope>
    <source>
        <strain evidence="4 5">SIP3-4</strain>
    </source>
</reference>
<dbReference type="KEGG" id="mei:Msip34_2433"/>
<keyword evidence="2" id="KW-1133">Transmembrane helix</keyword>
<evidence type="ECO:0000256" key="2">
    <source>
        <dbReference type="SAM" id="Phobius"/>
    </source>
</evidence>
<feature type="region of interest" description="Disordered" evidence="1">
    <location>
        <begin position="290"/>
        <end position="314"/>
    </location>
</feature>
<dbReference type="eggNOG" id="COG1463">
    <property type="taxonomic scope" value="Bacteria"/>
</dbReference>
<feature type="domain" description="Mce/MlaD" evidence="3">
    <location>
        <begin position="45"/>
        <end position="112"/>
    </location>
</feature>
<dbReference type="EMBL" id="CP001674">
    <property type="protein sequence ID" value="ACT51670.1"/>
    <property type="molecule type" value="Genomic_DNA"/>
</dbReference>
<dbReference type="HOGENOM" id="CLU_013850_1_1_4"/>
<sequence precursor="true">MENRSHAIAVGLFTLILGLAAIFAFWWLSGSREEKTHYTINSNRPVSGLNPEASVKFRGVEVGKVLHISLDDNTQNDIHVEIEVTKTLQLSKAAYAELRLQGVTGLAYIDLNDDGSSQQRLGPDDTIPLRPSFVDRFTEHAPEIIEQVETLVKSSSQLAATAHEMVQKIDTDQLNRTIANLEKASAQLEPLLRTSTATMNRLGSFASERNRQQLESTLQSLQQTSDAVRPLMDTLGQSARDFSSMTGTLTQSSQQLSDSLQQDTLPRLNALTDSLQRDSQQFEQLMETLEDHPQSLLLGKPKAQPGPGEAGFKP</sequence>
<dbReference type="PANTHER" id="PTHR36698:SF2">
    <property type="entry name" value="MCE_MLAD DOMAIN-CONTAINING PROTEIN"/>
    <property type="match status" value="1"/>
</dbReference>
<reference evidence="5" key="1">
    <citation type="submission" date="2009-07" db="EMBL/GenBank/DDBJ databases">
        <title>Complete sequence of chromosome of Methylovorus sp. SIP3-4.</title>
        <authorList>
            <person name="Lucas S."/>
            <person name="Copeland A."/>
            <person name="Lapidus A."/>
            <person name="Glavina del Rio T."/>
            <person name="Tice H."/>
            <person name="Bruce D."/>
            <person name="Goodwin L."/>
            <person name="Pitluck S."/>
            <person name="Clum A."/>
            <person name="Larimer F."/>
            <person name="Land M."/>
            <person name="Hauser L."/>
            <person name="Kyrpides N."/>
            <person name="Mikhailova N."/>
            <person name="Kayluzhnaya M."/>
            <person name="Chistoserdova L."/>
        </authorList>
    </citation>
    <scope>NUCLEOTIDE SEQUENCE [LARGE SCALE GENOMIC DNA]</scope>
    <source>
        <strain evidence="5">SIP3-4</strain>
    </source>
</reference>
<dbReference type="RefSeq" id="WP_015830938.1">
    <property type="nucleotide sequence ID" value="NC_012969.1"/>
</dbReference>
<dbReference type="Pfam" id="PF02470">
    <property type="entry name" value="MlaD"/>
    <property type="match status" value="1"/>
</dbReference>
<dbReference type="AlphaFoldDB" id="C6XAC9"/>
<dbReference type="Proteomes" id="UP000002743">
    <property type="component" value="Chromosome"/>
</dbReference>
<proteinExistence type="predicted"/>
<feature type="transmembrane region" description="Helical" evidence="2">
    <location>
        <begin position="7"/>
        <end position="28"/>
    </location>
</feature>
<keyword evidence="5" id="KW-1185">Reference proteome</keyword>
<accession>C6XAC9</accession>
<evidence type="ECO:0000313" key="5">
    <source>
        <dbReference type="Proteomes" id="UP000002743"/>
    </source>
</evidence>
<keyword evidence="2" id="KW-0472">Membrane</keyword>
<organism evidence="4 5">
    <name type="scientific">Methylovorus glucosotrophus (strain SIP3-4)</name>
    <dbReference type="NCBI Taxonomy" id="582744"/>
    <lineage>
        <taxon>Bacteria</taxon>
        <taxon>Pseudomonadati</taxon>
        <taxon>Pseudomonadota</taxon>
        <taxon>Betaproteobacteria</taxon>
        <taxon>Nitrosomonadales</taxon>
        <taxon>Methylophilaceae</taxon>
        <taxon>Methylovorus</taxon>
    </lineage>
</organism>
<protein>
    <submittedName>
        <fullName evidence="4">Mammalian cell entry related domain protein</fullName>
    </submittedName>
</protein>
<keyword evidence="2" id="KW-0812">Transmembrane</keyword>
<dbReference type="InterPro" id="IPR003399">
    <property type="entry name" value="Mce/MlaD"/>
</dbReference>
<gene>
    <name evidence="4" type="ordered locus">Msip34_2433</name>
</gene>
<dbReference type="OrthoDB" id="5294672at2"/>
<dbReference type="STRING" id="582744.Msip34_2433"/>